<feature type="coiled-coil region" evidence="2">
    <location>
        <begin position="212"/>
        <end position="246"/>
    </location>
</feature>
<dbReference type="InterPro" id="IPR058637">
    <property type="entry name" value="YknX-like_C"/>
</dbReference>
<dbReference type="Pfam" id="PF25954">
    <property type="entry name" value="Beta-barrel_RND_2"/>
    <property type="match status" value="1"/>
</dbReference>
<organism evidence="6 7">
    <name type="scientific">Halanaerobium kushneri</name>
    <dbReference type="NCBI Taxonomy" id="56779"/>
    <lineage>
        <taxon>Bacteria</taxon>
        <taxon>Bacillati</taxon>
        <taxon>Bacillota</taxon>
        <taxon>Clostridia</taxon>
        <taxon>Halanaerobiales</taxon>
        <taxon>Halanaerobiaceae</taxon>
        <taxon>Halanaerobium</taxon>
    </lineage>
</organism>
<dbReference type="Pfam" id="PF25881">
    <property type="entry name" value="HH_YBHG"/>
    <property type="match status" value="1"/>
</dbReference>
<evidence type="ECO:0000259" key="5">
    <source>
        <dbReference type="Pfam" id="PF25989"/>
    </source>
</evidence>
<sequence length="439" mass="48137">MKRNRKIILVTFILFALFSAVAFGNGSYELFLLKANAQEMGGGPGMGAGRADQSSLEENEEIAVEVAEVKKDDFYLYLTESAQSEAYEEVLLTPRVQEVVTEVLVSVGDSVERGETLIKMDSRSSEISVIQAEASLKSAKANLHQALNGPRKEELARLQAQVTQAESELKLRKENYERQKQLFEEGYLSQEEIDQANNQLIAAQSGYQSALKNLEITEAGATEEEIDQLEAQVTQAEAQLESARLRMSYTEIAAPIKGIVTEINAQRGQLLSGGTVAIVSNLDRIKLTAYISEKNVNNLIIGEAVKINFTALEREFSGEINNISPRAATNRRSFPVEIIVDNNDNIIKAGMTAQVSMPIDRAEDSIILPQNSILEDVNGYYTFVAVNGKAERKNIQIKLENEDLVAVSSGLKAGEKVVTLGKENLSDGSSINVVNRGDE</sequence>
<evidence type="ECO:0000259" key="3">
    <source>
        <dbReference type="Pfam" id="PF25881"/>
    </source>
</evidence>
<dbReference type="Gene3D" id="2.40.50.100">
    <property type="match status" value="1"/>
</dbReference>
<evidence type="ECO:0000256" key="2">
    <source>
        <dbReference type="SAM" id="Coils"/>
    </source>
</evidence>
<keyword evidence="2" id="KW-0175">Coiled coil</keyword>
<comment type="similarity">
    <text evidence="1">Belongs to the membrane fusion protein (MFP) (TC 8.A.1) family.</text>
</comment>
<dbReference type="PANTHER" id="PTHR30469:SF33">
    <property type="entry name" value="SLR1207 PROTEIN"/>
    <property type="match status" value="1"/>
</dbReference>
<dbReference type="STRING" id="56779.SAMN05421834_11457"/>
<evidence type="ECO:0000313" key="6">
    <source>
        <dbReference type="EMBL" id="SIR13967.1"/>
    </source>
</evidence>
<feature type="coiled-coil region" evidence="2">
    <location>
        <begin position="155"/>
        <end position="182"/>
    </location>
</feature>
<evidence type="ECO:0000313" key="7">
    <source>
        <dbReference type="Proteomes" id="UP000185669"/>
    </source>
</evidence>
<gene>
    <name evidence="6" type="ORF">SAMN05421834_11457</name>
</gene>
<dbReference type="EMBL" id="FTNC01000014">
    <property type="protein sequence ID" value="SIR13967.1"/>
    <property type="molecule type" value="Genomic_DNA"/>
</dbReference>
<keyword evidence="7" id="KW-1185">Reference proteome</keyword>
<dbReference type="Proteomes" id="UP000185669">
    <property type="component" value="Unassembled WGS sequence"/>
</dbReference>
<feature type="domain" description="YknX-like C-terminal permuted SH3-like" evidence="5">
    <location>
        <begin position="367"/>
        <end position="433"/>
    </location>
</feature>
<dbReference type="InterPro" id="IPR006143">
    <property type="entry name" value="RND_pump_MFP"/>
</dbReference>
<dbReference type="OrthoDB" id="9810430at2"/>
<dbReference type="NCBIfam" id="TIGR01730">
    <property type="entry name" value="RND_mfp"/>
    <property type="match status" value="1"/>
</dbReference>
<accession>A0A1N6YHC1</accession>
<name>A0A1N6YHC1_9FIRM</name>
<dbReference type="AlphaFoldDB" id="A0A1N6YHC1"/>
<dbReference type="PANTHER" id="PTHR30469">
    <property type="entry name" value="MULTIDRUG RESISTANCE PROTEIN MDTA"/>
    <property type="match status" value="1"/>
</dbReference>
<dbReference type="GO" id="GO:0015562">
    <property type="term" value="F:efflux transmembrane transporter activity"/>
    <property type="evidence" value="ECO:0007669"/>
    <property type="project" value="TreeGrafter"/>
</dbReference>
<dbReference type="Gene3D" id="2.40.30.170">
    <property type="match status" value="1"/>
</dbReference>
<evidence type="ECO:0000259" key="4">
    <source>
        <dbReference type="Pfam" id="PF25954"/>
    </source>
</evidence>
<dbReference type="Gene3D" id="1.10.287.470">
    <property type="entry name" value="Helix hairpin bin"/>
    <property type="match status" value="2"/>
</dbReference>
<dbReference type="GO" id="GO:1990281">
    <property type="term" value="C:efflux pump complex"/>
    <property type="evidence" value="ECO:0007669"/>
    <property type="project" value="TreeGrafter"/>
</dbReference>
<dbReference type="RefSeq" id="WP_076545362.1">
    <property type="nucleotide sequence ID" value="NZ_FTNC01000014.1"/>
</dbReference>
<reference evidence="7" key="1">
    <citation type="submission" date="2017-01" db="EMBL/GenBank/DDBJ databases">
        <authorList>
            <person name="Varghese N."/>
            <person name="Submissions S."/>
        </authorList>
    </citation>
    <scope>NUCLEOTIDE SEQUENCE [LARGE SCALE GENOMIC DNA]</scope>
    <source>
        <strain evidence="7">ATCC 700103</strain>
    </source>
</reference>
<dbReference type="SUPFAM" id="SSF111369">
    <property type="entry name" value="HlyD-like secretion proteins"/>
    <property type="match status" value="3"/>
</dbReference>
<proteinExistence type="inferred from homology"/>
<dbReference type="Pfam" id="PF25989">
    <property type="entry name" value="YknX_C"/>
    <property type="match status" value="1"/>
</dbReference>
<dbReference type="Gene3D" id="2.40.420.20">
    <property type="match status" value="1"/>
</dbReference>
<feature type="domain" description="CusB-like beta-barrel" evidence="4">
    <location>
        <begin position="287"/>
        <end position="357"/>
    </location>
</feature>
<dbReference type="InterPro" id="IPR059052">
    <property type="entry name" value="HH_YbhG-like"/>
</dbReference>
<dbReference type="InterPro" id="IPR058792">
    <property type="entry name" value="Beta-barrel_RND_2"/>
</dbReference>
<evidence type="ECO:0000256" key="1">
    <source>
        <dbReference type="ARBA" id="ARBA00009477"/>
    </source>
</evidence>
<feature type="domain" description="YbhG-like alpha-helical hairpin" evidence="3">
    <location>
        <begin position="120"/>
        <end position="246"/>
    </location>
</feature>
<protein>
    <submittedName>
        <fullName evidence="6">RND family efflux transporter, MFP subunit</fullName>
    </submittedName>
</protein>